<accession>A0ABY9U7X7</accession>
<evidence type="ECO:0008006" key="3">
    <source>
        <dbReference type="Google" id="ProtNLM"/>
    </source>
</evidence>
<proteinExistence type="predicted"/>
<protein>
    <recommendedName>
        <fullName evidence="3">Condensation domain-containing protein</fullName>
    </recommendedName>
</protein>
<name>A0ABY9U7X7_STRVL</name>
<reference evidence="1 2" key="1">
    <citation type="submission" date="2023-09" db="EMBL/GenBank/DDBJ databases">
        <title>The genome sequence of Streptomyces anthocyanicus.</title>
        <authorList>
            <person name="Mo P."/>
        </authorList>
    </citation>
    <scope>NUCLEOTIDE SEQUENCE [LARGE SCALE GENOMIC DNA]</scope>
    <source>
        <strain evidence="1 2">JCM 4387</strain>
    </source>
</reference>
<keyword evidence="2" id="KW-1185">Reference proteome</keyword>
<dbReference type="EMBL" id="CP134213">
    <property type="protein sequence ID" value="WND18976.1"/>
    <property type="molecule type" value="Genomic_DNA"/>
</dbReference>
<evidence type="ECO:0000313" key="1">
    <source>
        <dbReference type="EMBL" id="WND18976.1"/>
    </source>
</evidence>
<dbReference type="Proteomes" id="UP001249394">
    <property type="component" value="Chromosome"/>
</dbReference>
<organism evidence="1 2">
    <name type="scientific">Streptomyces violaceus</name>
    <name type="common">Streptomyces venezuelae</name>
    <dbReference type="NCBI Taxonomy" id="1936"/>
    <lineage>
        <taxon>Bacteria</taxon>
        <taxon>Bacillati</taxon>
        <taxon>Actinomycetota</taxon>
        <taxon>Actinomycetes</taxon>
        <taxon>Kitasatosporales</taxon>
        <taxon>Streptomycetaceae</taxon>
        <taxon>Streptomyces</taxon>
    </lineage>
</organism>
<sequence>MGAPRDYKLLVPREWFRIDLMQDRWRAQLKTFVDRQAEGRNVPAELTQKVWATLRNTAEAGRARGAMEFFLLTTSRDGGLPASLLVSLVPLSETPVDPHKYAAWLDVREPEGPSRRQVSVADLPAGTAVRVLGATTLDVHTLMPGGVGYLTLSFSAPLMGMSGPMERLCDAMAGSLRWVV</sequence>
<gene>
    <name evidence="1" type="ORF">RI060_17210</name>
</gene>
<evidence type="ECO:0000313" key="2">
    <source>
        <dbReference type="Proteomes" id="UP001249394"/>
    </source>
</evidence>